<evidence type="ECO:0000313" key="1">
    <source>
        <dbReference type="EMBL" id="QJD97096.1"/>
    </source>
</evidence>
<dbReference type="RefSeq" id="WP_169608975.1">
    <property type="nucleotide sequence ID" value="NZ_CP051682.1"/>
</dbReference>
<keyword evidence="2" id="KW-1185">Reference proteome</keyword>
<name>A0A7L5E9N5_9SPHI</name>
<dbReference type="AlphaFoldDB" id="A0A7L5E9N5"/>
<reference evidence="1 2" key="1">
    <citation type="submission" date="2020-04" db="EMBL/GenBank/DDBJ databases">
        <title>Genome sequencing of novel species.</title>
        <authorList>
            <person name="Heo J."/>
            <person name="Kim S.-J."/>
            <person name="Kim J.-S."/>
            <person name="Hong S.-B."/>
            <person name="Kwon S.-W."/>
        </authorList>
    </citation>
    <scope>NUCLEOTIDE SEQUENCE [LARGE SCALE GENOMIC DNA]</scope>
    <source>
        <strain evidence="1 2">F39-2</strain>
    </source>
</reference>
<organism evidence="1 2">
    <name type="scientific">Mucilaginibacter robiniae</name>
    <dbReference type="NCBI Taxonomy" id="2728022"/>
    <lineage>
        <taxon>Bacteria</taxon>
        <taxon>Pseudomonadati</taxon>
        <taxon>Bacteroidota</taxon>
        <taxon>Sphingobacteriia</taxon>
        <taxon>Sphingobacteriales</taxon>
        <taxon>Sphingobacteriaceae</taxon>
        <taxon>Mucilaginibacter</taxon>
    </lineage>
</organism>
<accession>A0A7L5E9N5</accession>
<sequence>MKLNYIIPILLLLTIGRVEAQNTLKGSVVESGTNTKLPEAFVHDMNSKQMTLTDVKGNFQIPTAVGHILIFSSPGYVSDTLYLVDLVTRTIKLTPQSIALREVSIRSTRFDPRRDYPEIYQRSKVYVLSPTTWFGKDAKDARRLKHYFAREVEERHVDSIFTRAYVSSIVPLKGQQLEDFMTMYRPSYAFLHSNNGESLAVYINDSYKKYQALPPDKRTMPRLTSQ</sequence>
<evidence type="ECO:0000313" key="2">
    <source>
        <dbReference type="Proteomes" id="UP000503278"/>
    </source>
</evidence>
<dbReference type="GO" id="GO:0004180">
    <property type="term" value="F:carboxypeptidase activity"/>
    <property type="evidence" value="ECO:0007669"/>
    <property type="project" value="UniProtKB-KW"/>
</dbReference>
<proteinExistence type="predicted"/>
<keyword evidence="1" id="KW-0645">Protease</keyword>
<keyword evidence="1" id="KW-0121">Carboxypeptidase</keyword>
<protein>
    <submittedName>
        <fullName evidence="1">Carboxypeptidase-like regulatory domain-containing protein</fullName>
    </submittedName>
</protein>
<dbReference type="Pfam" id="PF13715">
    <property type="entry name" value="CarbopepD_reg_2"/>
    <property type="match status" value="1"/>
</dbReference>
<dbReference type="EMBL" id="CP051682">
    <property type="protein sequence ID" value="QJD97096.1"/>
    <property type="molecule type" value="Genomic_DNA"/>
</dbReference>
<gene>
    <name evidence="1" type="ORF">HH214_15080</name>
</gene>
<dbReference type="Proteomes" id="UP000503278">
    <property type="component" value="Chromosome"/>
</dbReference>
<dbReference type="KEGG" id="mrob:HH214_15080"/>
<keyword evidence="1" id="KW-0378">Hydrolase</keyword>
<dbReference type="InterPro" id="IPR008969">
    <property type="entry name" value="CarboxyPept-like_regulatory"/>
</dbReference>
<dbReference type="SUPFAM" id="SSF49464">
    <property type="entry name" value="Carboxypeptidase regulatory domain-like"/>
    <property type="match status" value="1"/>
</dbReference>